<evidence type="ECO:0000256" key="5">
    <source>
        <dbReference type="ARBA" id="ARBA00023002"/>
    </source>
</evidence>
<keyword evidence="6" id="KW-0503">Monooxygenase</keyword>
<dbReference type="Pfam" id="PF03060">
    <property type="entry name" value="NMO"/>
    <property type="match status" value="1"/>
</dbReference>
<protein>
    <submittedName>
        <fullName evidence="7">Uncharacterized protein</fullName>
    </submittedName>
</protein>
<dbReference type="EMBL" id="LT550481">
    <property type="protein sequence ID" value="SAL95908.1"/>
    <property type="molecule type" value="Genomic_DNA"/>
</dbReference>
<evidence type="ECO:0000313" key="7">
    <source>
        <dbReference type="EMBL" id="SAL95908.1"/>
    </source>
</evidence>
<keyword evidence="5" id="KW-0560">Oxidoreductase</keyword>
<keyword evidence="8" id="KW-1185">Reference proteome</keyword>
<proteinExistence type="inferred from homology"/>
<evidence type="ECO:0000256" key="4">
    <source>
        <dbReference type="ARBA" id="ARBA00022643"/>
    </source>
</evidence>
<evidence type="ECO:0000256" key="3">
    <source>
        <dbReference type="ARBA" id="ARBA00022630"/>
    </source>
</evidence>
<dbReference type="CDD" id="cd04730">
    <property type="entry name" value="NPD_like"/>
    <property type="match status" value="1"/>
</dbReference>
<dbReference type="GO" id="GO:0018580">
    <property type="term" value="F:nitronate monooxygenase activity"/>
    <property type="evidence" value="ECO:0007669"/>
    <property type="project" value="InterPro"/>
</dbReference>
<keyword evidence="4" id="KW-0288">FMN</keyword>
<sequence>MALPSWTRTRLTKALNIKYPLISAPAAGHTNARLVADVSNYGGLGSLGAAMMPATTMRSTIRDIQNMTTQPFAVNLFCRTQEAPTDEELQHVNDADAQLNIIRKQLSLPTPDKYALRSPPLIDQVQVILEENVRVVSFTFGYLPDDLTQQLMKQGVYLMGTATSVQEAIFLAGPSQSQRKVDCVIAQGNEAGGHAGTFLSGSEEQLGTTDLARAVHDALRHRDDIAVVSAGGISSGHDAASYLKANLTDGAVMGTLFMLSTESSTPKAHRHALLTDTQPTKKSKGMTGRYARGIPNALMDKMDQLDQRTIPSYDIHSSHTKDIVAHATEGGLSDYMLLLSGDRHLEAAKYTENGTLSTTELLDKLVKDINTELA</sequence>
<dbReference type="OMA" id="NLFCHAP"/>
<keyword evidence="3" id="KW-0285">Flavoprotein</keyword>
<dbReference type="InParanoid" id="A0A163LRN1"/>
<dbReference type="OrthoDB" id="2349068at2759"/>
<dbReference type="Gene3D" id="3.20.20.70">
    <property type="entry name" value="Aldolase class I"/>
    <property type="match status" value="1"/>
</dbReference>
<dbReference type="InterPro" id="IPR013785">
    <property type="entry name" value="Aldolase_TIM"/>
</dbReference>
<organism evidence="7">
    <name type="scientific">Absidia glauca</name>
    <name type="common">Pin mould</name>
    <dbReference type="NCBI Taxonomy" id="4829"/>
    <lineage>
        <taxon>Eukaryota</taxon>
        <taxon>Fungi</taxon>
        <taxon>Fungi incertae sedis</taxon>
        <taxon>Mucoromycota</taxon>
        <taxon>Mucoromycotina</taxon>
        <taxon>Mucoromycetes</taxon>
        <taxon>Mucorales</taxon>
        <taxon>Cunninghamellaceae</taxon>
        <taxon>Absidia</taxon>
    </lineage>
</organism>
<name>A0A163LRN1_ABSGL</name>
<evidence type="ECO:0000256" key="6">
    <source>
        <dbReference type="ARBA" id="ARBA00023033"/>
    </source>
</evidence>
<dbReference type="STRING" id="4829.A0A163LRN1"/>
<dbReference type="AlphaFoldDB" id="A0A163LRN1"/>
<evidence type="ECO:0000256" key="2">
    <source>
        <dbReference type="ARBA" id="ARBA00009881"/>
    </source>
</evidence>
<reference evidence="7" key="1">
    <citation type="submission" date="2016-04" db="EMBL/GenBank/DDBJ databases">
        <authorList>
            <person name="Evans L.H."/>
            <person name="Alamgir A."/>
            <person name="Owens N."/>
            <person name="Weber N.D."/>
            <person name="Virtaneva K."/>
            <person name="Barbian K."/>
            <person name="Babar A."/>
            <person name="Rosenke K."/>
        </authorList>
    </citation>
    <scope>NUCLEOTIDE SEQUENCE [LARGE SCALE GENOMIC DNA]</scope>
    <source>
        <strain evidence="7">CBS 101.48</strain>
    </source>
</reference>
<dbReference type="InterPro" id="IPR004136">
    <property type="entry name" value="NMO"/>
</dbReference>
<comment type="similarity">
    <text evidence="2">Belongs to the nitronate monooxygenase family. NMO class I subfamily.</text>
</comment>
<comment type="cofactor">
    <cofactor evidence="1">
        <name>FMN</name>
        <dbReference type="ChEBI" id="CHEBI:58210"/>
    </cofactor>
</comment>
<dbReference type="SUPFAM" id="SSF51412">
    <property type="entry name" value="Inosine monophosphate dehydrogenase (IMPDH)"/>
    <property type="match status" value="1"/>
</dbReference>
<evidence type="ECO:0000313" key="8">
    <source>
        <dbReference type="Proteomes" id="UP000078561"/>
    </source>
</evidence>
<dbReference type="PANTHER" id="PTHR42747:SF3">
    <property type="entry name" value="NITRONATE MONOOXYGENASE-RELATED"/>
    <property type="match status" value="1"/>
</dbReference>
<gene>
    <name evidence="7" type="primary">ABSGL_01249.1 scaffold 1223</name>
</gene>
<dbReference type="Proteomes" id="UP000078561">
    <property type="component" value="Unassembled WGS sequence"/>
</dbReference>
<evidence type="ECO:0000256" key="1">
    <source>
        <dbReference type="ARBA" id="ARBA00001917"/>
    </source>
</evidence>
<accession>A0A163LRN1</accession>
<dbReference type="PANTHER" id="PTHR42747">
    <property type="entry name" value="NITRONATE MONOOXYGENASE-RELATED"/>
    <property type="match status" value="1"/>
</dbReference>